<dbReference type="NCBIfam" id="NF033857">
    <property type="entry name" value="BPSL0067_fam"/>
    <property type="match status" value="1"/>
</dbReference>
<comment type="caution">
    <text evidence="1">The sequence shown here is derived from an EMBL/GenBank/DDBJ whole genome shotgun (WGS) entry which is preliminary data.</text>
</comment>
<protein>
    <submittedName>
        <fullName evidence="1">BPSL0067 family protein</fullName>
    </submittedName>
</protein>
<evidence type="ECO:0000313" key="1">
    <source>
        <dbReference type="EMBL" id="MFC5472465.1"/>
    </source>
</evidence>
<reference evidence="2" key="1">
    <citation type="journal article" date="2019" name="Int. J. Syst. Evol. Microbiol.">
        <title>The Global Catalogue of Microorganisms (GCM) 10K type strain sequencing project: providing services to taxonomists for standard genome sequencing and annotation.</title>
        <authorList>
            <consortium name="The Broad Institute Genomics Platform"/>
            <consortium name="The Broad Institute Genome Sequencing Center for Infectious Disease"/>
            <person name="Wu L."/>
            <person name="Ma J."/>
        </authorList>
    </citation>
    <scope>NUCLEOTIDE SEQUENCE [LARGE SCALE GENOMIC DNA]</scope>
    <source>
        <strain evidence="2">JCM 17066</strain>
    </source>
</reference>
<dbReference type="Proteomes" id="UP001596045">
    <property type="component" value="Unassembled WGS sequence"/>
</dbReference>
<evidence type="ECO:0000313" key="2">
    <source>
        <dbReference type="Proteomes" id="UP001596045"/>
    </source>
</evidence>
<keyword evidence="2" id="KW-1185">Reference proteome</keyword>
<sequence>MSYLYSKVDELDQSDLVGSHQCVALIQHYAHVPHTSSWKKGKDVLGDVSIAKGTAIATFVNGKYQNHSHGNHAAFYIGQESGGIWIMDQWKGDPKKPKVSKRFVRTRGKLKNGSYVEPSNNAEAFSVIE</sequence>
<name>A0ABW0M4I7_9BURK</name>
<dbReference type="EMBL" id="JBHSMT010000004">
    <property type="protein sequence ID" value="MFC5472465.1"/>
    <property type="molecule type" value="Genomic_DNA"/>
</dbReference>
<accession>A0ABW0M4I7</accession>
<dbReference type="RefSeq" id="WP_378993931.1">
    <property type="nucleotide sequence ID" value="NZ_JBHSMT010000004.1"/>
</dbReference>
<dbReference type="InterPro" id="IPR047746">
    <property type="entry name" value="Dae2/Tae2-like"/>
</dbReference>
<proteinExistence type="predicted"/>
<organism evidence="1 2">
    <name type="scientific">Paraherbaspirillum soli</name>
    <dbReference type="NCBI Taxonomy" id="631222"/>
    <lineage>
        <taxon>Bacteria</taxon>
        <taxon>Pseudomonadati</taxon>
        <taxon>Pseudomonadota</taxon>
        <taxon>Betaproteobacteria</taxon>
        <taxon>Burkholderiales</taxon>
        <taxon>Oxalobacteraceae</taxon>
        <taxon>Paraherbaspirillum</taxon>
    </lineage>
</organism>
<gene>
    <name evidence="1" type="ORF">ACFPM8_00690</name>
</gene>